<dbReference type="Gene3D" id="3.60.15.10">
    <property type="entry name" value="Ribonuclease Z/Hydroxyacylglutathione hydrolase-like"/>
    <property type="match status" value="1"/>
</dbReference>
<dbReference type="GO" id="GO:0070813">
    <property type="term" value="P:hydrogen sulfide metabolic process"/>
    <property type="evidence" value="ECO:0007669"/>
    <property type="project" value="TreeGrafter"/>
</dbReference>
<sequence>MIIGDQLAIAKETGHRLGMGTNMYPSSTLLGQTRDETTANLPVEELIEMADGFAGVFLGKNQSPVATGNGTGQCLRSDPESDNLKLGMEKTPREDFPGFTVPADFEPSDQRKRMNFLHNLKTSSESQAKPKVVRDAGIALASLVVCEEALEQELLISTSMFVYPLSSYVPGMEVILSSLLKSLYSIYCKVRATPGHTLGCVTYVTGDGPDQARPRMAFTGDALLIRGCGRTDFQV</sequence>
<proteinExistence type="predicted"/>
<reference evidence="1" key="1">
    <citation type="submission" date="2020-08" db="EMBL/GenBank/DDBJ databases">
        <title>Plant Genome Project.</title>
        <authorList>
            <person name="Zhang R.-G."/>
        </authorList>
    </citation>
    <scope>NUCLEOTIDE SEQUENCE</scope>
    <source>
        <strain evidence="1">WSP0</strain>
        <tissue evidence="1">Leaf</tissue>
    </source>
</reference>
<dbReference type="AlphaFoldDB" id="A0AAV6IGF4"/>
<dbReference type="InterPro" id="IPR036866">
    <property type="entry name" value="RibonucZ/Hydroxyglut_hydro"/>
</dbReference>
<dbReference type="GO" id="GO:0006749">
    <property type="term" value="P:glutathione metabolic process"/>
    <property type="evidence" value="ECO:0007669"/>
    <property type="project" value="TreeGrafter"/>
</dbReference>
<dbReference type="Proteomes" id="UP000823749">
    <property type="component" value="Chromosome 10"/>
</dbReference>
<evidence type="ECO:0000313" key="1">
    <source>
        <dbReference type="EMBL" id="KAG5527493.1"/>
    </source>
</evidence>
<accession>A0AAV6IGF4</accession>
<dbReference type="SUPFAM" id="SSF56281">
    <property type="entry name" value="Metallo-hydrolase/oxidoreductase"/>
    <property type="match status" value="1"/>
</dbReference>
<comment type="caution">
    <text evidence="1">The sequence shown here is derived from an EMBL/GenBank/DDBJ whole genome shotgun (WGS) entry which is preliminary data.</text>
</comment>
<evidence type="ECO:0000313" key="2">
    <source>
        <dbReference type="Proteomes" id="UP000823749"/>
    </source>
</evidence>
<dbReference type="PANTHER" id="PTHR43084">
    <property type="entry name" value="PERSULFIDE DIOXYGENASE ETHE1"/>
    <property type="match status" value="1"/>
</dbReference>
<dbReference type="PANTHER" id="PTHR43084:SF1">
    <property type="entry name" value="PERSULFIDE DIOXYGENASE ETHE1, MITOCHONDRIAL"/>
    <property type="match status" value="1"/>
</dbReference>
<dbReference type="GO" id="GO:0005739">
    <property type="term" value="C:mitochondrion"/>
    <property type="evidence" value="ECO:0007669"/>
    <property type="project" value="TreeGrafter"/>
</dbReference>
<gene>
    <name evidence="1" type="ORF">RHGRI_028404</name>
</gene>
<dbReference type="InterPro" id="IPR051682">
    <property type="entry name" value="Mito_Persulfide_Diox"/>
</dbReference>
<organism evidence="1 2">
    <name type="scientific">Rhododendron griersonianum</name>
    <dbReference type="NCBI Taxonomy" id="479676"/>
    <lineage>
        <taxon>Eukaryota</taxon>
        <taxon>Viridiplantae</taxon>
        <taxon>Streptophyta</taxon>
        <taxon>Embryophyta</taxon>
        <taxon>Tracheophyta</taxon>
        <taxon>Spermatophyta</taxon>
        <taxon>Magnoliopsida</taxon>
        <taxon>eudicotyledons</taxon>
        <taxon>Gunneridae</taxon>
        <taxon>Pentapetalae</taxon>
        <taxon>asterids</taxon>
        <taxon>Ericales</taxon>
        <taxon>Ericaceae</taxon>
        <taxon>Ericoideae</taxon>
        <taxon>Rhodoreae</taxon>
        <taxon>Rhododendron</taxon>
    </lineage>
</organism>
<dbReference type="GO" id="GO:0050313">
    <property type="term" value="F:sulfur dioxygenase activity"/>
    <property type="evidence" value="ECO:0007669"/>
    <property type="project" value="TreeGrafter"/>
</dbReference>
<name>A0AAV6IGF4_9ERIC</name>
<protein>
    <submittedName>
        <fullName evidence="1">Uncharacterized protein</fullName>
    </submittedName>
</protein>
<dbReference type="InterPro" id="IPR023214">
    <property type="entry name" value="HAD_sf"/>
</dbReference>
<dbReference type="EMBL" id="JACTNZ010000010">
    <property type="protein sequence ID" value="KAG5527493.1"/>
    <property type="molecule type" value="Genomic_DNA"/>
</dbReference>
<dbReference type="Gene3D" id="3.40.50.1000">
    <property type="entry name" value="HAD superfamily/HAD-like"/>
    <property type="match status" value="1"/>
</dbReference>
<keyword evidence="2" id="KW-1185">Reference proteome</keyword>